<dbReference type="GO" id="GO:0015833">
    <property type="term" value="P:peptide transport"/>
    <property type="evidence" value="ECO:0007669"/>
    <property type="project" value="TreeGrafter"/>
</dbReference>
<dbReference type="AlphaFoldDB" id="A0A844Z3T2"/>
<evidence type="ECO:0000259" key="5">
    <source>
        <dbReference type="Pfam" id="PF00496"/>
    </source>
</evidence>
<name>A0A844Z3T2_9SPHN</name>
<evidence type="ECO:0000256" key="1">
    <source>
        <dbReference type="ARBA" id="ARBA00004418"/>
    </source>
</evidence>
<accession>A0A844Z3T2</accession>
<proteinExistence type="inferred from homology"/>
<evidence type="ECO:0000256" key="2">
    <source>
        <dbReference type="ARBA" id="ARBA00005695"/>
    </source>
</evidence>
<reference evidence="6 7" key="1">
    <citation type="submission" date="2019-12" db="EMBL/GenBank/DDBJ databases">
        <title>Genomic-based taxomic classification of the family Erythrobacteraceae.</title>
        <authorList>
            <person name="Xu L."/>
        </authorList>
    </citation>
    <scope>NUCLEOTIDE SEQUENCE [LARGE SCALE GENOMIC DNA]</scope>
    <source>
        <strain evidence="6 7">KCTC 42006</strain>
    </source>
</reference>
<dbReference type="Proteomes" id="UP000460290">
    <property type="component" value="Unassembled WGS sequence"/>
</dbReference>
<keyword evidence="3" id="KW-0813">Transport</keyword>
<dbReference type="InterPro" id="IPR000914">
    <property type="entry name" value="SBP_5_dom"/>
</dbReference>
<keyword evidence="7" id="KW-1185">Reference proteome</keyword>
<dbReference type="OrthoDB" id="9803988at2"/>
<sequence length="438" mass="47712">MRSATAEGLVALNEIGEVVPAMAERWIVTDDGLSYIFRLRNSEWSDGTTITSQNAVQSIVRNIDQLQGTSLGVDLDIISDIRAMTGRVIEFRLKSPMPQFLQLIAQPELGLRKDGVGNGPMTIEQGEDSITLSVLPPERRGLPRREEWQEDFRQIEVVSVSAGSAAALFEAGEADAVFNGSLLNLALVETGPLSSGTLRLDGVFGLFGLRITNSSGFLDDAPLREAVAMGIDRDTLLQPFNLGGWVPTTRIVPAELPNTASAVTERWADMSFEERRAEAKRRVIAWRAQNLSVEATLSLSLPDSPGSDILFTELESDFDAIGIVLTRVGASERADLVLIDTLARYADKRWFLNQFNCTLDAGLCSPEADALVLDSMSETNPQLSAQLLAEAEQELLASQAYIPIGAPVRWSLIRGGVDGFVENSWGLHPLFPMASRPN</sequence>
<gene>
    <name evidence="6" type="ORF">GRI35_00880</name>
</gene>
<dbReference type="SUPFAM" id="SSF53850">
    <property type="entry name" value="Periplasmic binding protein-like II"/>
    <property type="match status" value="1"/>
</dbReference>
<evidence type="ECO:0000256" key="4">
    <source>
        <dbReference type="ARBA" id="ARBA00022729"/>
    </source>
</evidence>
<feature type="domain" description="Solute-binding protein family 5" evidence="5">
    <location>
        <begin position="17"/>
        <end position="323"/>
    </location>
</feature>
<comment type="subcellular location">
    <subcellularLocation>
        <location evidence="1">Periplasm</location>
    </subcellularLocation>
</comment>
<dbReference type="Pfam" id="PF00496">
    <property type="entry name" value="SBP_bac_5"/>
    <property type="match status" value="1"/>
</dbReference>
<organism evidence="6 7">
    <name type="scientific">Pontixanthobacter aestiaquae</name>
    <dbReference type="NCBI Taxonomy" id="1509367"/>
    <lineage>
        <taxon>Bacteria</taxon>
        <taxon>Pseudomonadati</taxon>
        <taxon>Pseudomonadota</taxon>
        <taxon>Alphaproteobacteria</taxon>
        <taxon>Sphingomonadales</taxon>
        <taxon>Erythrobacteraceae</taxon>
        <taxon>Pontixanthobacter</taxon>
    </lineage>
</organism>
<dbReference type="PANTHER" id="PTHR30290">
    <property type="entry name" value="PERIPLASMIC BINDING COMPONENT OF ABC TRANSPORTER"/>
    <property type="match status" value="1"/>
</dbReference>
<evidence type="ECO:0000256" key="3">
    <source>
        <dbReference type="ARBA" id="ARBA00022448"/>
    </source>
</evidence>
<keyword evidence="4" id="KW-0732">Signal</keyword>
<evidence type="ECO:0000313" key="7">
    <source>
        <dbReference type="Proteomes" id="UP000460290"/>
    </source>
</evidence>
<comment type="similarity">
    <text evidence="2">Belongs to the bacterial solute-binding protein 5 family.</text>
</comment>
<comment type="caution">
    <text evidence="6">The sequence shown here is derived from an EMBL/GenBank/DDBJ whole genome shotgun (WGS) entry which is preliminary data.</text>
</comment>
<evidence type="ECO:0000313" key="6">
    <source>
        <dbReference type="EMBL" id="MXO81926.1"/>
    </source>
</evidence>
<dbReference type="EMBL" id="WTYZ01000001">
    <property type="protein sequence ID" value="MXO81926.1"/>
    <property type="molecule type" value="Genomic_DNA"/>
</dbReference>
<dbReference type="PANTHER" id="PTHR30290:SF10">
    <property type="entry name" value="PERIPLASMIC OLIGOPEPTIDE-BINDING PROTEIN-RELATED"/>
    <property type="match status" value="1"/>
</dbReference>
<dbReference type="GO" id="GO:0030313">
    <property type="term" value="C:cell envelope"/>
    <property type="evidence" value="ECO:0007669"/>
    <property type="project" value="UniProtKB-SubCell"/>
</dbReference>
<dbReference type="GO" id="GO:1904680">
    <property type="term" value="F:peptide transmembrane transporter activity"/>
    <property type="evidence" value="ECO:0007669"/>
    <property type="project" value="TreeGrafter"/>
</dbReference>
<dbReference type="Gene3D" id="3.10.105.10">
    <property type="entry name" value="Dipeptide-binding Protein, Domain 3"/>
    <property type="match status" value="1"/>
</dbReference>
<dbReference type="InterPro" id="IPR039424">
    <property type="entry name" value="SBP_5"/>
</dbReference>
<dbReference type="Gene3D" id="3.40.190.10">
    <property type="entry name" value="Periplasmic binding protein-like II"/>
    <property type="match status" value="1"/>
</dbReference>
<protein>
    <submittedName>
        <fullName evidence="6">Peptide ABC transporter substrate-binding protein</fullName>
    </submittedName>
</protein>